<keyword evidence="1 2" id="KW-0732">Signal</keyword>
<feature type="signal peptide" evidence="2">
    <location>
        <begin position="1"/>
        <end position="23"/>
    </location>
</feature>
<dbReference type="Gene3D" id="3.40.190.10">
    <property type="entry name" value="Periplasmic binding protein-like II"/>
    <property type="match status" value="2"/>
</dbReference>
<sequence length="331" mass="36308">MKKKLSALLFITLVSTSVSQALATENLTLYTNDFEDIIGQQFEKDTGIKIDVVKMSGGELLARIAAEESNPQWDLLLYGGDYALYNLEKKKQLLTNVQVSNESQLTDEGKQLMPKSRAYFPVGISASCVIVQRPDARVKIQGYQDLLNPALKGKVGMADPAIAAPAYPCVAGLFHQWGTDRAQQFFSQLFDNQIQILRTNAPVARALQSGQLSAALLTSQNAYTLKKKQPDMQIIWPKTGVPATIRTLGIQAKTVHANNAKAFVNWMLEAKTQQFLIDKGGADGLFKPTVRSVTESANGPASDSAYNFMPVAEASAQENQIKTWFSDQSAR</sequence>
<protein>
    <submittedName>
        <fullName evidence="3">Extracellular solute-binding protein</fullName>
    </submittedName>
</protein>
<proteinExistence type="predicted"/>
<name>A0ABZ2GBS3_9GAMM</name>
<evidence type="ECO:0000313" key="4">
    <source>
        <dbReference type="Proteomes" id="UP001379444"/>
    </source>
</evidence>
<evidence type="ECO:0000313" key="3">
    <source>
        <dbReference type="EMBL" id="WWO38695.1"/>
    </source>
</evidence>
<dbReference type="Pfam" id="PF13531">
    <property type="entry name" value="SBP_bac_11"/>
    <property type="match status" value="1"/>
</dbReference>
<dbReference type="RefSeq" id="WP_264497293.1">
    <property type="nucleotide sequence ID" value="NZ_CP109947.1"/>
</dbReference>
<reference evidence="3 4" key="1">
    <citation type="journal article" date="2024" name="Front. Plant Sci.">
        <title>Comprehensive phenomic and genomic studies of the species, Pectobacterium cacticida and proposal for reclassification as Alcorniella cacticida comb. nov.</title>
        <authorList>
            <person name="Jonca J."/>
            <person name="Pirhonen M."/>
            <person name="Waleron M.M."/>
            <person name="Gawor J."/>
            <person name="Mrozik A."/>
            <person name="Smoktunowicz M."/>
            <person name="Waleron K."/>
            <person name="Waleron M."/>
        </authorList>
    </citation>
    <scope>NUCLEOTIDE SEQUENCE [LARGE SCALE GENOMIC DNA]</scope>
    <source>
        <strain evidence="3 4">DPMP6</strain>
    </source>
</reference>
<dbReference type="Proteomes" id="UP001379444">
    <property type="component" value="Chromosome"/>
</dbReference>
<keyword evidence="4" id="KW-1185">Reference proteome</keyword>
<organism evidence="3 4">
    <name type="scientific">Pectobacterium cacticida</name>
    <dbReference type="NCBI Taxonomy" id="69221"/>
    <lineage>
        <taxon>Bacteria</taxon>
        <taxon>Pseudomonadati</taxon>
        <taxon>Pseudomonadota</taxon>
        <taxon>Gammaproteobacteria</taxon>
        <taxon>Enterobacterales</taxon>
        <taxon>Pectobacteriaceae</taxon>
        <taxon>Pectobacterium</taxon>
    </lineage>
</organism>
<evidence type="ECO:0000256" key="1">
    <source>
        <dbReference type="ARBA" id="ARBA00022729"/>
    </source>
</evidence>
<feature type="chain" id="PRO_5047039234" evidence="2">
    <location>
        <begin position="24"/>
        <end position="331"/>
    </location>
</feature>
<dbReference type="SUPFAM" id="SSF53850">
    <property type="entry name" value="Periplasmic binding protein-like II"/>
    <property type="match status" value="1"/>
</dbReference>
<accession>A0ABZ2GBS3</accession>
<gene>
    <name evidence="3" type="ORF">QNA12_01260</name>
</gene>
<dbReference type="PANTHER" id="PTHR30006">
    <property type="entry name" value="THIAMINE-BINDING PERIPLASMIC PROTEIN-RELATED"/>
    <property type="match status" value="1"/>
</dbReference>
<evidence type="ECO:0000256" key="2">
    <source>
        <dbReference type="SAM" id="SignalP"/>
    </source>
</evidence>
<dbReference type="EMBL" id="CP125967">
    <property type="protein sequence ID" value="WWO38695.1"/>
    <property type="molecule type" value="Genomic_DNA"/>
</dbReference>